<reference evidence="3" key="1">
    <citation type="journal article" date="2019" name="Int. J. Syst. Evol. Microbiol.">
        <title>The Global Catalogue of Microorganisms (GCM) 10K type strain sequencing project: providing services to taxonomists for standard genome sequencing and annotation.</title>
        <authorList>
            <consortium name="The Broad Institute Genomics Platform"/>
            <consortium name="The Broad Institute Genome Sequencing Center for Infectious Disease"/>
            <person name="Wu L."/>
            <person name="Ma J."/>
        </authorList>
    </citation>
    <scope>NUCLEOTIDE SEQUENCE [LARGE SCALE GENOMIC DNA]</scope>
    <source>
        <strain evidence="3">NBRC 108730</strain>
    </source>
</reference>
<proteinExistence type="predicted"/>
<accession>A0ABQ6JLY4</accession>
<keyword evidence="3" id="KW-1185">Reference proteome</keyword>
<protein>
    <submittedName>
        <fullName evidence="2">Uncharacterized protein</fullName>
    </submittedName>
</protein>
<dbReference type="EMBL" id="BSUZ01000001">
    <property type="protein sequence ID" value="GMA88250.1"/>
    <property type="molecule type" value="Genomic_DNA"/>
</dbReference>
<gene>
    <name evidence="2" type="ORF">GCM10025868_35000</name>
</gene>
<organism evidence="2 3">
    <name type="scientific">Angustibacter aerolatus</name>
    <dbReference type="NCBI Taxonomy" id="1162965"/>
    <lineage>
        <taxon>Bacteria</taxon>
        <taxon>Bacillati</taxon>
        <taxon>Actinomycetota</taxon>
        <taxon>Actinomycetes</taxon>
        <taxon>Kineosporiales</taxon>
        <taxon>Kineosporiaceae</taxon>
    </lineage>
</organism>
<evidence type="ECO:0000313" key="3">
    <source>
        <dbReference type="Proteomes" id="UP001157017"/>
    </source>
</evidence>
<feature type="region of interest" description="Disordered" evidence="1">
    <location>
        <begin position="70"/>
        <end position="96"/>
    </location>
</feature>
<evidence type="ECO:0000313" key="2">
    <source>
        <dbReference type="EMBL" id="GMA88250.1"/>
    </source>
</evidence>
<dbReference type="InterPro" id="IPR006311">
    <property type="entry name" value="TAT_signal"/>
</dbReference>
<comment type="caution">
    <text evidence="2">The sequence shown here is derived from an EMBL/GenBank/DDBJ whole genome shotgun (WGS) entry which is preliminary data.</text>
</comment>
<evidence type="ECO:0000256" key="1">
    <source>
        <dbReference type="SAM" id="MobiDB-lite"/>
    </source>
</evidence>
<sequence length="96" mass="9762">MLTQRVGSRIVRRGVLKTVLGVLGAAIVVLVGALPAQAGWGDGSQDGDTYGAKAVNITFVSGEVGMRSGGGVTLLSHPPAGGRRSREPATAPTPRR</sequence>
<dbReference type="Proteomes" id="UP001157017">
    <property type="component" value="Unassembled WGS sequence"/>
</dbReference>
<name>A0ABQ6JLY4_9ACTN</name>
<dbReference type="PROSITE" id="PS51318">
    <property type="entry name" value="TAT"/>
    <property type="match status" value="1"/>
</dbReference>